<dbReference type="Gene3D" id="3.40.50.300">
    <property type="entry name" value="P-loop containing nucleotide triphosphate hydrolases"/>
    <property type="match status" value="1"/>
</dbReference>
<name>A0A1Q1G3Y9_9BACL</name>
<reference evidence="13 14" key="1">
    <citation type="submission" date="2018-11" db="EMBL/GenBank/DDBJ databases">
        <title>Genomic Encyclopedia of Type Strains, Phase IV (KMG-IV): sequencing the most valuable type-strain genomes for metagenomic binning, comparative biology and taxonomic classification.</title>
        <authorList>
            <person name="Goeker M."/>
        </authorList>
    </citation>
    <scope>NUCLEOTIDE SEQUENCE [LARGE SCALE GENOMIC DNA]</scope>
    <source>
        <strain evidence="13 14">DSM 29158</strain>
    </source>
</reference>
<evidence type="ECO:0000313" key="13">
    <source>
        <dbReference type="EMBL" id="RPF54494.1"/>
    </source>
</evidence>
<evidence type="ECO:0000256" key="3">
    <source>
        <dbReference type="ARBA" id="ARBA00017144"/>
    </source>
</evidence>
<evidence type="ECO:0000256" key="2">
    <source>
        <dbReference type="ARBA" id="ARBA00012980"/>
    </source>
</evidence>
<dbReference type="EC" id="2.7.4.9" evidence="2 11"/>
<dbReference type="GO" id="GO:0006227">
    <property type="term" value="P:dUDP biosynthetic process"/>
    <property type="evidence" value="ECO:0007669"/>
    <property type="project" value="TreeGrafter"/>
</dbReference>
<dbReference type="GO" id="GO:0005524">
    <property type="term" value="F:ATP binding"/>
    <property type="evidence" value="ECO:0007669"/>
    <property type="project" value="UniProtKB-UniRule"/>
</dbReference>
<keyword evidence="14" id="KW-1185">Reference proteome</keyword>
<keyword evidence="7 11" id="KW-0418">Kinase</keyword>
<evidence type="ECO:0000256" key="4">
    <source>
        <dbReference type="ARBA" id="ARBA00022679"/>
    </source>
</evidence>
<dbReference type="GO" id="GO:0006235">
    <property type="term" value="P:dTTP biosynthetic process"/>
    <property type="evidence" value="ECO:0007669"/>
    <property type="project" value="UniProtKB-UniRule"/>
</dbReference>
<dbReference type="PANTHER" id="PTHR10344:SF4">
    <property type="entry name" value="UMP-CMP KINASE 2, MITOCHONDRIAL"/>
    <property type="match status" value="1"/>
</dbReference>
<dbReference type="CDD" id="cd01672">
    <property type="entry name" value="TMPK"/>
    <property type="match status" value="1"/>
</dbReference>
<dbReference type="PANTHER" id="PTHR10344">
    <property type="entry name" value="THYMIDYLATE KINASE"/>
    <property type="match status" value="1"/>
</dbReference>
<dbReference type="PROSITE" id="PS01331">
    <property type="entry name" value="THYMIDYLATE_KINASE"/>
    <property type="match status" value="1"/>
</dbReference>
<comment type="caution">
    <text evidence="13">The sequence shown here is derived from an EMBL/GenBank/DDBJ whole genome shotgun (WGS) entry which is preliminary data.</text>
</comment>
<feature type="binding site" evidence="11">
    <location>
        <begin position="11"/>
        <end position="18"/>
    </location>
    <ligand>
        <name>ATP</name>
        <dbReference type="ChEBI" id="CHEBI:30616"/>
    </ligand>
</feature>
<accession>A0A3N5BAI3</accession>
<dbReference type="STRING" id="1849491.BVH56_08580"/>
<keyword evidence="4 11" id="KW-0808">Transferase</keyword>
<evidence type="ECO:0000256" key="8">
    <source>
        <dbReference type="ARBA" id="ARBA00022840"/>
    </source>
</evidence>
<dbReference type="InterPro" id="IPR018095">
    <property type="entry name" value="Thymidylate_kin_CS"/>
</dbReference>
<dbReference type="InterPro" id="IPR027417">
    <property type="entry name" value="P-loop_NTPase"/>
</dbReference>
<dbReference type="Pfam" id="PF02223">
    <property type="entry name" value="Thymidylate_kin"/>
    <property type="match status" value="1"/>
</dbReference>
<sequence>MSVNNFITFEGGEGAGKTTVIHHIKQRLEELGYNVITTREPGGVELAEKIRDVILGHNIDMDDRTEAILFAASRREHLVKKVKPFLDEGYIVLCDRFIDSSLAYQGYARGIGIDEVLTLNSFSIEDCMPQLTLWLDIDSQIGLNRIKSNEREMNRLDHEAIHFHEMVRKGYDIIYQQFPERIKKIDAAQTVEAVVTDCMSNIIKVINK</sequence>
<evidence type="ECO:0000256" key="10">
    <source>
        <dbReference type="ARBA" id="ARBA00057735"/>
    </source>
</evidence>
<dbReference type="FunFam" id="3.40.50.300:FF:000225">
    <property type="entry name" value="Thymidylate kinase"/>
    <property type="match status" value="1"/>
</dbReference>
<dbReference type="AlphaFoldDB" id="A0A1Q1G3Y9"/>
<proteinExistence type="inferred from homology"/>
<dbReference type="Proteomes" id="UP000277108">
    <property type="component" value="Unassembled WGS sequence"/>
</dbReference>
<dbReference type="OrthoDB" id="9774907at2"/>
<feature type="domain" description="Thymidylate kinase-like" evidence="12">
    <location>
        <begin position="9"/>
        <end position="197"/>
    </location>
</feature>
<evidence type="ECO:0000256" key="6">
    <source>
        <dbReference type="ARBA" id="ARBA00022741"/>
    </source>
</evidence>
<evidence type="ECO:0000313" key="14">
    <source>
        <dbReference type="Proteomes" id="UP000277108"/>
    </source>
</evidence>
<evidence type="ECO:0000256" key="7">
    <source>
        <dbReference type="ARBA" id="ARBA00022777"/>
    </source>
</evidence>
<dbReference type="SUPFAM" id="SSF52540">
    <property type="entry name" value="P-loop containing nucleoside triphosphate hydrolases"/>
    <property type="match status" value="1"/>
</dbReference>
<evidence type="ECO:0000256" key="11">
    <source>
        <dbReference type="HAMAP-Rule" id="MF_00165"/>
    </source>
</evidence>
<dbReference type="RefSeq" id="WP_077141030.1">
    <property type="nucleotide sequence ID" value="NZ_CBCSGK010000008.1"/>
</dbReference>
<organism evidence="13 14">
    <name type="scientific">Abyssicoccus albus</name>
    <dbReference type="NCBI Taxonomy" id="1817405"/>
    <lineage>
        <taxon>Bacteria</taxon>
        <taxon>Bacillati</taxon>
        <taxon>Bacillota</taxon>
        <taxon>Bacilli</taxon>
        <taxon>Bacillales</taxon>
        <taxon>Abyssicoccaceae</taxon>
    </lineage>
</organism>
<evidence type="ECO:0000259" key="12">
    <source>
        <dbReference type="Pfam" id="PF02223"/>
    </source>
</evidence>
<dbReference type="GO" id="GO:0004798">
    <property type="term" value="F:dTMP kinase activity"/>
    <property type="evidence" value="ECO:0007669"/>
    <property type="project" value="UniProtKB-UniRule"/>
</dbReference>
<evidence type="ECO:0000256" key="1">
    <source>
        <dbReference type="ARBA" id="ARBA00009776"/>
    </source>
</evidence>
<evidence type="ECO:0000256" key="5">
    <source>
        <dbReference type="ARBA" id="ARBA00022727"/>
    </source>
</evidence>
<dbReference type="EMBL" id="RKRK01000007">
    <property type="protein sequence ID" value="RPF54494.1"/>
    <property type="molecule type" value="Genomic_DNA"/>
</dbReference>
<dbReference type="GO" id="GO:0005829">
    <property type="term" value="C:cytosol"/>
    <property type="evidence" value="ECO:0007669"/>
    <property type="project" value="TreeGrafter"/>
</dbReference>
<comment type="catalytic activity">
    <reaction evidence="9 11">
        <text>dTMP + ATP = dTDP + ADP</text>
        <dbReference type="Rhea" id="RHEA:13517"/>
        <dbReference type="ChEBI" id="CHEBI:30616"/>
        <dbReference type="ChEBI" id="CHEBI:58369"/>
        <dbReference type="ChEBI" id="CHEBI:63528"/>
        <dbReference type="ChEBI" id="CHEBI:456216"/>
        <dbReference type="EC" id="2.7.4.9"/>
    </reaction>
</comment>
<dbReference type="NCBIfam" id="TIGR00041">
    <property type="entry name" value="DTMP_kinase"/>
    <property type="match status" value="1"/>
</dbReference>
<keyword evidence="6 11" id="KW-0547">Nucleotide-binding</keyword>
<evidence type="ECO:0000256" key="9">
    <source>
        <dbReference type="ARBA" id="ARBA00048743"/>
    </source>
</evidence>
<comment type="similarity">
    <text evidence="1 11">Belongs to the thymidylate kinase family.</text>
</comment>
<dbReference type="GO" id="GO:0006233">
    <property type="term" value="P:dTDP biosynthetic process"/>
    <property type="evidence" value="ECO:0007669"/>
    <property type="project" value="InterPro"/>
</dbReference>
<protein>
    <recommendedName>
        <fullName evidence="3 11">Thymidylate kinase</fullName>
        <ecNumber evidence="2 11">2.7.4.9</ecNumber>
    </recommendedName>
    <alternativeName>
        <fullName evidence="11">dTMP kinase</fullName>
    </alternativeName>
</protein>
<dbReference type="InterPro" id="IPR039430">
    <property type="entry name" value="Thymidylate_kin-like_dom"/>
</dbReference>
<keyword evidence="5 11" id="KW-0545">Nucleotide biosynthesis</keyword>
<keyword evidence="8 11" id="KW-0067">ATP-binding</keyword>
<accession>A0A1Q1G3Y9</accession>
<dbReference type="HAMAP" id="MF_00165">
    <property type="entry name" value="Thymidylate_kinase"/>
    <property type="match status" value="1"/>
</dbReference>
<comment type="function">
    <text evidence="10 11">Phosphorylation of dTMP to form dTDP in both de novo and salvage pathways of dTTP synthesis.</text>
</comment>
<gene>
    <name evidence="11" type="primary">tmk</name>
    <name evidence="13" type="ORF">EDD62_1796</name>
</gene>
<dbReference type="InterPro" id="IPR018094">
    <property type="entry name" value="Thymidylate_kinase"/>
</dbReference>